<dbReference type="EMBL" id="JBFXLT010000097">
    <property type="protein sequence ID" value="KAL2809048.1"/>
    <property type="molecule type" value="Genomic_DNA"/>
</dbReference>
<dbReference type="CDD" id="cd04301">
    <property type="entry name" value="NAT_SF"/>
    <property type="match status" value="1"/>
</dbReference>
<reference evidence="2 3" key="1">
    <citation type="submission" date="2024-07" db="EMBL/GenBank/DDBJ databases">
        <title>Section-level genome sequencing and comparative genomics of Aspergillus sections Usti and Cavernicolus.</title>
        <authorList>
            <consortium name="Lawrence Berkeley National Laboratory"/>
            <person name="Nybo J.L."/>
            <person name="Vesth T.C."/>
            <person name="Theobald S."/>
            <person name="Frisvad J.C."/>
            <person name="Larsen T.O."/>
            <person name="Kjaerboelling I."/>
            <person name="Rothschild-Mancinelli K."/>
            <person name="Lyhne E.K."/>
            <person name="Kogle M.E."/>
            <person name="Barry K."/>
            <person name="Clum A."/>
            <person name="Na H."/>
            <person name="Ledsgaard L."/>
            <person name="Lin J."/>
            <person name="Lipzen A."/>
            <person name="Kuo A."/>
            <person name="Riley R."/>
            <person name="Mondo S."/>
            <person name="Labutti K."/>
            <person name="Haridas S."/>
            <person name="Pangalinan J."/>
            <person name="Salamov A.A."/>
            <person name="Simmons B.A."/>
            <person name="Magnuson J.K."/>
            <person name="Chen J."/>
            <person name="Drula E."/>
            <person name="Henrissat B."/>
            <person name="Wiebenga A."/>
            <person name="Lubbers R.J."/>
            <person name="Gomes A.C."/>
            <person name="Makela M.R."/>
            <person name="Stajich J."/>
            <person name="Grigoriev I.V."/>
            <person name="Mortensen U.H."/>
            <person name="De Vries R.P."/>
            <person name="Baker S.E."/>
            <person name="Andersen M.R."/>
        </authorList>
    </citation>
    <scope>NUCLEOTIDE SEQUENCE [LARGE SCALE GENOMIC DNA]</scope>
    <source>
        <strain evidence="2 3">CBS 588.65</strain>
    </source>
</reference>
<accession>A0ABR4H0T3</accession>
<dbReference type="Pfam" id="PF00583">
    <property type="entry name" value="Acetyltransf_1"/>
    <property type="match status" value="1"/>
</dbReference>
<comment type="caution">
    <text evidence="2">The sequence shown here is derived from an EMBL/GenBank/DDBJ whole genome shotgun (WGS) entry which is preliminary data.</text>
</comment>
<dbReference type="PANTHER" id="PTHR43792">
    <property type="entry name" value="GNAT FAMILY, PUTATIVE (AFU_ORTHOLOGUE AFUA_3G00765)-RELATED-RELATED"/>
    <property type="match status" value="1"/>
</dbReference>
<keyword evidence="3" id="KW-1185">Reference proteome</keyword>
<dbReference type="Proteomes" id="UP001610334">
    <property type="component" value="Unassembled WGS sequence"/>
</dbReference>
<evidence type="ECO:0000259" key="1">
    <source>
        <dbReference type="PROSITE" id="PS51186"/>
    </source>
</evidence>
<dbReference type="InterPro" id="IPR051531">
    <property type="entry name" value="N-acetyltransferase"/>
</dbReference>
<gene>
    <name evidence="2" type="ORF">BJX63DRAFT_406941</name>
</gene>
<dbReference type="InterPro" id="IPR000182">
    <property type="entry name" value="GNAT_dom"/>
</dbReference>
<name>A0ABR4H0T3_9EURO</name>
<evidence type="ECO:0000313" key="2">
    <source>
        <dbReference type="EMBL" id="KAL2809048.1"/>
    </source>
</evidence>
<dbReference type="PROSITE" id="PS51186">
    <property type="entry name" value="GNAT"/>
    <property type="match status" value="1"/>
</dbReference>
<organism evidence="2 3">
    <name type="scientific">Aspergillus granulosus</name>
    <dbReference type="NCBI Taxonomy" id="176169"/>
    <lineage>
        <taxon>Eukaryota</taxon>
        <taxon>Fungi</taxon>
        <taxon>Dikarya</taxon>
        <taxon>Ascomycota</taxon>
        <taxon>Pezizomycotina</taxon>
        <taxon>Eurotiomycetes</taxon>
        <taxon>Eurotiomycetidae</taxon>
        <taxon>Eurotiales</taxon>
        <taxon>Aspergillaceae</taxon>
        <taxon>Aspergillus</taxon>
        <taxon>Aspergillus subgen. Nidulantes</taxon>
    </lineage>
</organism>
<sequence>MSGPETLNTDRLCLCQFLWSNLDHCTFLAELETTLQIPNGRPEKTAIRSSNDAKQSLYHDHQFQWSRHGYGTYVILLKITSLSQKTIGQAPTDPRYYTPIGKICLTTWDPSSPIHATELFVSIIPDYQGHGYATEATRALLDFLRAQYKLTEFFGFAVLGTPYTDAARAFARKLGLRERGLAKRYHSNGMILATMGIGKETFLHASTPLMSDGDLMDVELDESCGNMYFE</sequence>
<evidence type="ECO:0000313" key="3">
    <source>
        <dbReference type="Proteomes" id="UP001610334"/>
    </source>
</evidence>
<dbReference type="InterPro" id="IPR016181">
    <property type="entry name" value="Acyl_CoA_acyltransferase"/>
</dbReference>
<proteinExistence type="predicted"/>
<dbReference type="Gene3D" id="3.40.630.30">
    <property type="match status" value="1"/>
</dbReference>
<feature type="domain" description="N-acetyltransferase" evidence="1">
    <location>
        <begin position="98"/>
        <end position="198"/>
    </location>
</feature>
<dbReference type="PANTHER" id="PTHR43792:SF1">
    <property type="entry name" value="N-ACETYLTRANSFERASE DOMAIN-CONTAINING PROTEIN"/>
    <property type="match status" value="1"/>
</dbReference>
<dbReference type="SUPFAM" id="SSF55729">
    <property type="entry name" value="Acyl-CoA N-acyltransferases (Nat)"/>
    <property type="match status" value="1"/>
</dbReference>
<protein>
    <recommendedName>
        <fullName evidence="1">N-acetyltransferase domain-containing protein</fullName>
    </recommendedName>
</protein>